<keyword evidence="2" id="KW-1133">Transmembrane helix</keyword>
<evidence type="ECO:0000313" key="3">
    <source>
        <dbReference type="EMBL" id="KAJ6445903.1"/>
    </source>
</evidence>
<keyword evidence="3" id="KW-0808">Transferase</keyword>
<feature type="compositionally biased region" description="Acidic residues" evidence="1">
    <location>
        <begin position="115"/>
        <end position="124"/>
    </location>
</feature>
<feature type="compositionally biased region" description="Acidic residues" evidence="1">
    <location>
        <begin position="142"/>
        <end position="155"/>
    </location>
</feature>
<evidence type="ECO:0000313" key="4">
    <source>
        <dbReference type="Proteomes" id="UP001163105"/>
    </source>
</evidence>
<feature type="region of interest" description="Disordered" evidence="1">
    <location>
        <begin position="292"/>
        <end position="341"/>
    </location>
</feature>
<sequence length="431" mass="45640">MEHQQQQSRQLSPSMSQPAAARSNPGLPHPRRFDGSSSPCPPPQGYSKLTGAESWVEVSSQPSSSSLSSIGDEIVTTGLRVGGPYHRRRRLHASARSVPIQQQTAIHNAGASSQEEYEESESEEDHVLSSSNENIQQSQQQEGEDDSDADSDDADNATALGRASDQPIFRPQPNAFSLPPSHGGPQRSHSASHAMPPHPHSGFTRPSFSQRSQTRVHNGGPSFMSPASAREDNDAALRASLTTLLSCAAAARGLPKTREETGTRPFGGDGVGPSNQPMELRLVQETDLMDDNADHTISTPSPRSRKSPARSPTRAAEGTPTDKGKRAVSAGRSPRATKKKKVAADMAEDALISPTLLTWVVSAGVVVLVSVVGFGAGYVIGREVGRQEALSASMGGVNETTQCGREVIRSSGGGLRRLRWGAVGKSIVAQA</sequence>
<feature type="region of interest" description="Disordered" evidence="1">
    <location>
        <begin position="1"/>
        <end position="235"/>
    </location>
</feature>
<dbReference type="GO" id="GO:0016301">
    <property type="term" value="F:kinase activity"/>
    <property type="evidence" value="ECO:0007669"/>
    <property type="project" value="UniProtKB-KW"/>
</dbReference>
<keyword evidence="2" id="KW-0812">Transmembrane</keyword>
<proteinExistence type="predicted"/>
<feature type="compositionally biased region" description="Low complexity" evidence="1">
    <location>
        <begin position="128"/>
        <end position="141"/>
    </location>
</feature>
<feature type="compositionally biased region" description="Low complexity" evidence="1">
    <location>
        <begin position="59"/>
        <end position="69"/>
    </location>
</feature>
<feature type="compositionally biased region" description="Polar residues" evidence="1">
    <location>
        <begin position="1"/>
        <end position="17"/>
    </location>
</feature>
<feature type="region of interest" description="Disordered" evidence="1">
    <location>
        <begin position="253"/>
        <end position="276"/>
    </location>
</feature>
<gene>
    <name evidence="3" type="ORF">O9K51_00668</name>
</gene>
<feature type="compositionally biased region" description="Polar residues" evidence="1">
    <location>
        <begin position="204"/>
        <end position="216"/>
    </location>
</feature>
<reference evidence="3" key="1">
    <citation type="submission" date="2023-01" db="EMBL/GenBank/DDBJ databases">
        <title>The growth and conidiation of Purpureocillium lavendulum are regulated by nitrogen source and histone H3K14 acetylation.</title>
        <authorList>
            <person name="Tang P."/>
            <person name="Han J."/>
            <person name="Zhang C."/>
            <person name="Tang P."/>
            <person name="Qi F."/>
            <person name="Zhang K."/>
            <person name="Liang L."/>
        </authorList>
    </citation>
    <scope>NUCLEOTIDE SEQUENCE</scope>
    <source>
        <strain evidence="3">YMF1.00683</strain>
    </source>
</reference>
<organism evidence="3 4">
    <name type="scientific">Purpureocillium lavendulum</name>
    <dbReference type="NCBI Taxonomy" id="1247861"/>
    <lineage>
        <taxon>Eukaryota</taxon>
        <taxon>Fungi</taxon>
        <taxon>Dikarya</taxon>
        <taxon>Ascomycota</taxon>
        <taxon>Pezizomycotina</taxon>
        <taxon>Sordariomycetes</taxon>
        <taxon>Hypocreomycetidae</taxon>
        <taxon>Hypocreales</taxon>
        <taxon>Ophiocordycipitaceae</taxon>
        <taxon>Purpureocillium</taxon>
    </lineage>
</organism>
<keyword evidence="3" id="KW-0418">Kinase</keyword>
<keyword evidence="4" id="KW-1185">Reference proteome</keyword>
<accession>A0AB34G2J1</accession>
<keyword evidence="2" id="KW-0472">Membrane</keyword>
<dbReference type="EMBL" id="JAQHRD010000001">
    <property type="protein sequence ID" value="KAJ6445903.1"/>
    <property type="molecule type" value="Genomic_DNA"/>
</dbReference>
<name>A0AB34G2J1_9HYPO</name>
<evidence type="ECO:0000256" key="1">
    <source>
        <dbReference type="SAM" id="MobiDB-lite"/>
    </source>
</evidence>
<protein>
    <submittedName>
        <fullName evidence="3">Serine-threonine protein kinase and sulfate transporter family protein</fullName>
    </submittedName>
</protein>
<dbReference type="Proteomes" id="UP001163105">
    <property type="component" value="Unassembled WGS sequence"/>
</dbReference>
<comment type="caution">
    <text evidence="3">The sequence shown here is derived from an EMBL/GenBank/DDBJ whole genome shotgun (WGS) entry which is preliminary data.</text>
</comment>
<dbReference type="AlphaFoldDB" id="A0AB34G2J1"/>
<feature type="transmembrane region" description="Helical" evidence="2">
    <location>
        <begin position="356"/>
        <end position="380"/>
    </location>
</feature>
<evidence type="ECO:0000256" key="2">
    <source>
        <dbReference type="SAM" id="Phobius"/>
    </source>
</evidence>